<reference evidence="1" key="2">
    <citation type="submission" date="2011-02" db="EMBL/GenBank/DDBJ databases">
        <authorList>
            <person name="MacLean D."/>
        </authorList>
    </citation>
    <scope>NUCLEOTIDE SEQUENCE</scope>
</reference>
<name>F0WJE9_9STRA</name>
<accession>F0WJE9</accession>
<dbReference type="EMBL" id="FR824166">
    <property type="protein sequence ID" value="CCA21397.1"/>
    <property type="molecule type" value="Genomic_DNA"/>
</dbReference>
<reference evidence="1" key="1">
    <citation type="journal article" date="2011" name="PLoS Biol.">
        <title>Gene gain and loss during evolution of obligate parasitism in the white rust pathogen of Arabidopsis thaliana.</title>
        <authorList>
            <person name="Kemen E."/>
            <person name="Gardiner A."/>
            <person name="Schultz-Larsen T."/>
            <person name="Kemen A.C."/>
            <person name="Balmuth A.L."/>
            <person name="Robert-Seilaniantz A."/>
            <person name="Bailey K."/>
            <person name="Holub E."/>
            <person name="Studholme D.J."/>
            <person name="Maclean D."/>
            <person name="Jones J.D."/>
        </authorList>
    </citation>
    <scope>NUCLEOTIDE SEQUENCE</scope>
</reference>
<evidence type="ECO:0000313" key="1">
    <source>
        <dbReference type="EMBL" id="CCA21397.1"/>
    </source>
</evidence>
<organism evidence="1">
    <name type="scientific">Albugo laibachii Nc14</name>
    <dbReference type="NCBI Taxonomy" id="890382"/>
    <lineage>
        <taxon>Eukaryota</taxon>
        <taxon>Sar</taxon>
        <taxon>Stramenopiles</taxon>
        <taxon>Oomycota</taxon>
        <taxon>Peronosporomycetes</taxon>
        <taxon>Albuginales</taxon>
        <taxon>Albuginaceae</taxon>
        <taxon>Albugo</taxon>
    </lineage>
</organism>
<dbReference type="AlphaFoldDB" id="F0WJE9"/>
<gene>
    <name evidence="1" type="primary">AlNc14C121G6677</name>
    <name evidence="1" type="ORF">ALNC14_075400</name>
</gene>
<protein>
    <submittedName>
        <fullName evidence="1">AlNc14C121G6677 protein</fullName>
    </submittedName>
</protein>
<dbReference type="HOGENOM" id="CLU_1725678_0_0_1"/>
<sequence length="152" mass="17755">MHVFTLKMMYRFSSDCLTHHPMPCYTEDYEVTVLLTHVILHIFAVPLLLPVTRSETQYAECKLFQLADNGCSCLHDHHVVDNRRHSFTLCDVPLTRTFGFAIRRQSYGWFQNKRNDNTTSCSFSAESFTTLKLISRASERFKELRCLGQNIR</sequence>
<proteinExistence type="predicted"/>